<dbReference type="Gene3D" id="3.40.50.2000">
    <property type="entry name" value="Glycogen Phosphorylase B"/>
    <property type="match status" value="2"/>
</dbReference>
<dbReference type="InterPro" id="IPR003331">
    <property type="entry name" value="UDP_GlcNAc_Epimerase_2_dom"/>
</dbReference>
<dbReference type="PANTHER" id="PTHR43174">
    <property type="entry name" value="UDP-N-ACETYLGLUCOSAMINE 2-EPIMERASE"/>
    <property type="match status" value="1"/>
</dbReference>
<feature type="domain" description="UDP-N-acetylglucosamine 2-epimerase" evidence="1">
    <location>
        <begin position="25"/>
        <end position="358"/>
    </location>
</feature>
<gene>
    <name evidence="2" type="ORF">DMP03_01235</name>
</gene>
<dbReference type="CDD" id="cd03786">
    <property type="entry name" value="GTB_UDP-GlcNAc_2-Epimerase"/>
    <property type="match status" value="1"/>
</dbReference>
<name>A0A5N5UH07_9EURY</name>
<dbReference type="EC" id="5.1.3.14" evidence="2"/>
<sequence>MDVVTVLAVVGTRPELVKMAPVLRALDSQPATEPRLLHTGQHYDAELSGEFFDVLGLPEPAVNLDVGSTGGAQQTADGLVGIDADIAQREPAAVLTLGDTNAVLAATLAGAKRDTLVGHIEAGLRSYDRTMPEEVNRVVADHLSELLFAPTESAVANLAGEGIEVGVTQTGNTVVDACLDHAPVAREQSDARSRFGVESDGYALATIHRPHNTEAPDRLRAILGALDGAPIPVVLPAHPRTETTIEALGVEPDGSLRLAEPQGYLDFLALLDGAHVVVTDSGGVQEEASVLETPCLTVRPNTERPETVEAGVNELVEPSNLATRLRALATDADARAAMTGHPDLYGDGQAGERIVDALVETLEVDG</sequence>
<evidence type="ECO:0000313" key="3">
    <source>
        <dbReference type="Proteomes" id="UP000326302"/>
    </source>
</evidence>
<reference evidence="2 3" key="1">
    <citation type="submission" date="2019-10" db="EMBL/GenBank/DDBJ databases">
        <title>Unraveling microbial dark matter from salterns through culturing: the case of the genus Halosegnis.</title>
        <authorList>
            <person name="Duran-Viseras A."/>
            <person name="Andrei A.-S."/>
            <person name="Vera-Gargallo B."/>
            <person name="Ghai R."/>
            <person name="Sanchez-Porro C."/>
            <person name="Ventosa A."/>
        </authorList>
    </citation>
    <scope>NUCLEOTIDE SEQUENCE [LARGE SCALE GENOMIC DNA]</scope>
    <source>
        <strain evidence="2 3">F17-44</strain>
    </source>
</reference>
<organism evidence="2 3">
    <name type="scientific">Halosegnis rubeus</name>
    <dbReference type="NCBI Taxonomy" id="2212850"/>
    <lineage>
        <taxon>Archaea</taxon>
        <taxon>Methanobacteriati</taxon>
        <taxon>Methanobacteriota</taxon>
        <taxon>Stenosarchaea group</taxon>
        <taxon>Halobacteria</taxon>
        <taxon>Halobacteriales</taxon>
        <taxon>Natronomonadaceae</taxon>
        <taxon>Halosegnis</taxon>
    </lineage>
</organism>
<comment type="caution">
    <text evidence="2">The sequence shown here is derived from an EMBL/GenBank/DDBJ whole genome shotgun (WGS) entry which is preliminary data.</text>
</comment>
<keyword evidence="2" id="KW-0413">Isomerase</keyword>
<dbReference type="Pfam" id="PF02350">
    <property type="entry name" value="Epimerase_2"/>
    <property type="match status" value="1"/>
</dbReference>
<dbReference type="EMBL" id="QJOW01000001">
    <property type="protein sequence ID" value="KAB7518017.1"/>
    <property type="molecule type" value="Genomic_DNA"/>
</dbReference>
<evidence type="ECO:0000313" key="2">
    <source>
        <dbReference type="EMBL" id="KAB7518017.1"/>
    </source>
</evidence>
<dbReference type="GO" id="GO:0008761">
    <property type="term" value="F:UDP-N-acetylglucosamine 2-epimerase activity"/>
    <property type="evidence" value="ECO:0007669"/>
    <property type="project" value="UniProtKB-EC"/>
</dbReference>
<dbReference type="SUPFAM" id="SSF53756">
    <property type="entry name" value="UDP-Glycosyltransferase/glycogen phosphorylase"/>
    <property type="match status" value="1"/>
</dbReference>
<evidence type="ECO:0000259" key="1">
    <source>
        <dbReference type="Pfam" id="PF02350"/>
    </source>
</evidence>
<dbReference type="PANTHER" id="PTHR43174:SF1">
    <property type="entry name" value="UDP-N-ACETYLGLUCOSAMINE 2-EPIMERASE"/>
    <property type="match status" value="1"/>
</dbReference>
<dbReference type="InterPro" id="IPR029767">
    <property type="entry name" value="WecB-like"/>
</dbReference>
<dbReference type="AlphaFoldDB" id="A0A5N5UH07"/>
<dbReference type="NCBIfam" id="TIGR00236">
    <property type="entry name" value="wecB"/>
    <property type="match status" value="1"/>
</dbReference>
<proteinExistence type="predicted"/>
<protein>
    <submittedName>
        <fullName evidence="2">UDP-N-acetylglucosamine 2-epimerase (Non-hydrolyzing)</fullName>
        <ecNumber evidence="2">5.1.3.14</ecNumber>
    </submittedName>
</protein>
<accession>A0A5N5UH07</accession>
<dbReference type="Proteomes" id="UP000326302">
    <property type="component" value="Unassembled WGS sequence"/>
</dbReference>